<dbReference type="KEGG" id="scu:SCE1572_20030"/>
<proteinExistence type="predicted"/>
<evidence type="ECO:0000313" key="1">
    <source>
        <dbReference type="EMBL" id="AGP36580.1"/>
    </source>
</evidence>
<evidence type="ECO:0000313" key="2">
    <source>
        <dbReference type="Proteomes" id="UP000014803"/>
    </source>
</evidence>
<name>S4XXF9_SORCE</name>
<protein>
    <submittedName>
        <fullName evidence="1">Uncharacterized protein</fullName>
    </submittedName>
</protein>
<dbReference type="HOGENOM" id="CLU_3157876_0_0_7"/>
<dbReference type="EMBL" id="CP003969">
    <property type="protein sequence ID" value="AGP36580.1"/>
    <property type="molecule type" value="Genomic_DNA"/>
</dbReference>
<accession>S4XXF9</accession>
<gene>
    <name evidence="1" type="ORF">SCE1572_20030</name>
</gene>
<reference evidence="1 2" key="1">
    <citation type="journal article" date="2013" name="Sci. Rep.">
        <title>Extraordinary expansion of a Sorangium cellulosum genome from an alkaline milieu.</title>
        <authorList>
            <person name="Han K."/>
            <person name="Li Z.F."/>
            <person name="Peng R."/>
            <person name="Zhu L.P."/>
            <person name="Zhou T."/>
            <person name="Wang L.G."/>
            <person name="Li S.G."/>
            <person name="Zhang X.B."/>
            <person name="Hu W."/>
            <person name="Wu Z.H."/>
            <person name="Qin N."/>
            <person name="Li Y.Z."/>
        </authorList>
    </citation>
    <scope>NUCLEOTIDE SEQUENCE [LARGE SCALE GENOMIC DNA]</scope>
    <source>
        <strain evidence="1 2">So0157-2</strain>
    </source>
</reference>
<organism evidence="1 2">
    <name type="scientific">Sorangium cellulosum So0157-2</name>
    <dbReference type="NCBI Taxonomy" id="1254432"/>
    <lineage>
        <taxon>Bacteria</taxon>
        <taxon>Pseudomonadati</taxon>
        <taxon>Myxococcota</taxon>
        <taxon>Polyangia</taxon>
        <taxon>Polyangiales</taxon>
        <taxon>Polyangiaceae</taxon>
        <taxon>Sorangium</taxon>
    </lineage>
</organism>
<dbReference type="STRING" id="1254432.SCE1572_20030"/>
<dbReference type="Proteomes" id="UP000014803">
    <property type="component" value="Chromosome"/>
</dbReference>
<dbReference type="AlphaFoldDB" id="S4XXF9"/>
<sequence length="48" mass="5382">MSMMLRCRMRFTARASPTKRETTVGSDANRWFSTLIATRLPMSGCSPA</sequence>